<dbReference type="AlphaFoldDB" id="A0A2H0UM61"/>
<reference evidence="3" key="1">
    <citation type="submission" date="2017-09" db="EMBL/GenBank/DDBJ databases">
        <title>Depth-based differentiation of microbial function through sediment-hosted aquifers and enrichment of novel symbionts in the deep terrestrial subsurface.</title>
        <authorList>
            <person name="Probst A.J."/>
            <person name="Ladd B."/>
            <person name="Jarett J.K."/>
            <person name="Geller-Mcgrath D.E."/>
            <person name="Sieber C.M.K."/>
            <person name="Emerson J.B."/>
            <person name="Anantharaman K."/>
            <person name="Thomas B.C."/>
            <person name="Malmstrom R."/>
            <person name="Stieglmeier M."/>
            <person name="Klingl A."/>
            <person name="Woyke T."/>
            <person name="Ryan C.M."/>
            <person name="Banfield J.F."/>
        </authorList>
    </citation>
    <scope>NUCLEOTIDE SEQUENCE [LARGE SCALE GENOMIC DNA]</scope>
</reference>
<evidence type="ECO:0000313" key="3">
    <source>
        <dbReference type="Proteomes" id="UP000229526"/>
    </source>
</evidence>
<evidence type="ECO:0000313" key="2">
    <source>
        <dbReference type="EMBL" id="PIR87509.1"/>
    </source>
</evidence>
<proteinExistence type="predicted"/>
<gene>
    <name evidence="2" type="ORF">COU11_00140</name>
</gene>
<dbReference type="EMBL" id="PFBD01000001">
    <property type="protein sequence ID" value="PIR87509.1"/>
    <property type="molecule type" value="Genomic_DNA"/>
</dbReference>
<protein>
    <recommendedName>
        <fullName evidence="4">DUF3828 domain-containing protein</fullName>
    </recommendedName>
</protein>
<keyword evidence="1" id="KW-1133">Transmembrane helix</keyword>
<evidence type="ECO:0008006" key="4">
    <source>
        <dbReference type="Google" id="ProtNLM"/>
    </source>
</evidence>
<keyword evidence="1" id="KW-0472">Membrane</keyword>
<keyword evidence="1" id="KW-0812">Transmembrane</keyword>
<evidence type="ECO:0000256" key="1">
    <source>
        <dbReference type="SAM" id="Phobius"/>
    </source>
</evidence>
<dbReference type="Gene3D" id="3.10.450.50">
    <property type="match status" value="1"/>
</dbReference>
<sequence length="157" mass="17056">MRLLGELNCRAKVILTTLLILGLGTSFVALLITARTNSNIHQSSEDLSALVTTYYKGVLQNRSGETANDISLDPFFVSDALIAHFRKLEDDSDGISYDPFICAQDVPKNSADLSVDLIASTDSSAEISVVLARGWGTIIVSLVHEKDWKINSITCPL</sequence>
<comment type="caution">
    <text evidence="2">The sequence shown here is derived from an EMBL/GenBank/DDBJ whole genome shotgun (WGS) entry which is preliminary data.</text>
</comment>
<accession>A0A2H0UM61</accession>
<feature type="transmembrane region" description="Helical" evidence="1">
    <location>
        <begin position="12"/>
        <end position="34"/>
    </location>
</feature>
<organism evidence="2 3">
    <name type="scientific">Candidatus Harrisonbacteria bacterium CG10_big_fil_rev_8_21_14_0_10_49_15</name>
    <dbReference type="NCBI Taxonomy" id="1974587"/>
    <lineage>
        <taxon>Bacteria</taxon>
        <taxon>Candidatus Harrisoniibacteriota</taxon>
    </lineage>
</organism>
<dbReference type="Proteomes" id="UP000229526">
    <property type="component" value="Unassembled WGS sequence"/>
</dbReference>
<name>A0A2H0UM61_9BACT</name>